<organism evidence="2 3">
    <name type="scientific">Roseomonas nitratireducens</name>
    <dbReference type="NCBI Taxonomy" id="2820810"/>
    <lineage>
        <taxon>Bacteria</taxon>
        <taxon>Pseudomonadati</taxon>
        <taxon>Pseudomonadota</taxon>
        <taxon>Alphaproteobacteria</taxon>
        <taxon>Acetobacterales</taxon>
        <taxon>Roseomonadaceae</taxon>
        <taxon>Roseomonas</taxon>
    </lineage>
</organism>
<evidence type="ECO:0000313" key="2">
    <source>
        <dbReference type="EMBL" id="MBP0464121.1"/>
    </source>
</evidence>
<evidence type="ECO:0000259" key="1">
    <source>
        <dbReference type="Pfam" id="PF00561"/>
    </source>
</evidence>
<protein>
    <submittedName>
        <fullName evidence="2">Alpha/beta fold hydrolase</fullName>
    </submittedName>
</protein>
<dbReference type="SUPFAM" id="SSF53474">
    <property type="entry name" value="alpha/beta-Hydrolases"/>
    <property type="match status" value="1"/>
</dbReference>
<gene>
    <name evidence="2" type="ORF">J5Y09_09380</name>
</gene>
<keyword evidence="3" id="KW-1185">Reference proteome</keyword>
<dbReference type="PANTHER" id="PTHR43798">
    <property type="entry name" value="MONOACYLGLYCEROL LIPASE"/>
    <property type="match status" value="1"/>
</dbReference>
<dbReference type="InterPro" id="IPR000073">
    <property type="entry name" value="AB_hydrolase_1"/>
</dbReference>
<dbReference type="Pfam" id="PF00561">
    <property type="entry name" value="Abhydrolase_1"/>
    <property type="match status" value="1"/>
</dbReference>
<accession>A0ABS4AS10</accession>
<evidence type="ECO:0000313" key="3">
    <source>
        <dbReference type="Proteomes" id="UP000680815"/>
    </source>
</evidence>
<dbReference type="GO" id="GO:0016787">
    <property type="term" value="F:hydrolase activity"/>
    <property type="evidence" value="ECO:0007669"/>
    <property type="project" value="UniProtKB-KW"/>
</dbReference>
<sequence>MLAWAAAALVILLLGGALALRTPDADRAALEAAHAGPPSRFLDVLGVRVHLRDTGPRDGPAVLLLHGFGASLHTWEGWAAGLGDRFRVIRLDLPGFALTGPDPGGDYTDARSVALLAALLDALGVERATVIGNSLGGRLAWRFALAHPARVARLVLVAPDGFAEPGRAYGEKEGAPALMRLLPYTLPRGMLRDTLAAAYGDPARLTEAEAARAHDLMRAPGVRRAMVARMDQRVIDDPRPLLPGLAMPVMLLWGEKDRVIPAAHARDWLALLPRAAHVELPGLGHVPQEEAPEVSLPPVRAFLEVP</sequence>
<dbReference type="EMBL" id="JAGIYZ010000007">
    <property type="protein sequence ID" value="MBP0464121.1"/>
    <property type="molecule type" value="Genomic_DNA"/>
</dbReference>
<dbReference type="InterPro" id="IPR029058">
    <property type="entry name" value="AB_hydrolase_fold"/>
</dbReference>
<name>A0ABS4AS10_9PROT</name>
<dbReference type="RefSeq" id="WP_209351493.1">
    <property type="nucleotide sequence ID" value="NZ_JAGIYZ010000007.1"/>
</dbReference>
<proteinExistence type="predicted"/>
<dbReference type="PANTHER" id="PTHR43798:SF33">
    <property type="entry name" value="HYDROLASE, PUTATIVE (AFU_ORTHOLOGUE AFUA_2G14860)-RELATED"/>
    <property type="match status" value="1"/>
</dbReference>
<feature type="domain" description="AB hydrolase-1" evidence="1">
    <location>
        <begin position="60"/>
        <end position="292"/>
    </location>
</feature>
<comment type="caution">
    <text evidence="2">The sequence shown here is derived from an EMBL/GenBank/DDBJ whole genome shotgun (WGS) entry which is preliminary data.</text>
</comment>
<dbReference type="PRINTS" id="PR00111">
    <property type="entry name" value="ABHYDROLASE"/>
</dbReference>
<dbReference type="Gene3D" id="3.40.50.1820">
    <property type="entry name" value="alpha/beta hydrolase"/>
    <property type="match status" value="1"/>
</dbReference>
<keyword evidence="2" id="KW-0378">Hydrolase</keyword>
<dbReference type="Proteomes" id="UP000680815">
    <property type="component" value="Unassembled WGS sequence"/>
</dbReference>
<reference evidence="2 3" key="1">
    <citation type="submission" date="2021-03" db="EMBL/GenBank/DDBJ databases">
        <authorList>
            <person name="So Y."/>
        </authorList>
    </citation>
    <scope>NUCLEOTIDE SEQUENCE [LARGE SCALE GENOMIC DNA]</scope>
    <source>
        <strain evidence="2 3">PWR1</strain>
    </source>
</reference>
<dbReference type="InterPro" id="IPR050266">
    <property type="entry name" value="AB_hydrolase_sf"/>
</dbReference>